<keyword evidence="6" id="KW-0408">Iron</keyword>
<evidence type="ECO:0000313" key="17">
    <source>
        <dbReference type="Proteomes" id="UP000539350"/>
    </source>
</evidence>
<evidence type="ECO:0000256" key="11">
    <source>
        <dbReference type="PROSITE-ProRule" id="PRU01360"/>
    </source>
</evidence>
<evidence type="ECO:0000256" key="1">
    <source>
        <dbReference type="ARBA" id="ARBA00004571"/>
    </source>
</evidence>
<feature type="domain" description="TonB-dependent receptor plug" evidence="15">
    <location>
        <begin position="39"/>
        <end position="150"/>
    </location>
</feature>
<accession>A0A7W2YJ07</accession>
<gene>
    <name evidence="16" type="ORF">H2508_01575</name>
</gene>
<evidence type="ECO:0000259" key="15">
    <source>
        <dbReference type="Pfam" id="PF07715"/>
    </source>
</evidence>
<dbReference type="AlphaFoldDB" id="A0A7W2YJ07"/>
<keyword evidence="4" id="KW-0410">Iron transport</keyword>
<keyword evidence="3 11" id="KW-1134">Transmembrane beta strand</keyword>
<evidence type="ECO:0000256" key="3">
    <source>
        <dbReference type="ARBA" id="ARBA00022452"/>
    </source>
</evidence>
<evidence type="ECO:0000256" key="7">
    <source>
        <dbReference type="ARBA" id="ARBA00023065"/>
    </source>
</evidence>
<dbReference type="PANTHER" id="PTHR32552:SF81">
    <property type="entry name" value="TONB-DEPENDENT OUTER MEMBRANE RECEPTOR"/>
    <property type="match status" value="1"/>
</dbReference>
<comment type="caution">
    <text evidence="16">The sequence shown here is derived from an EMBL/GenBank/DDBJ whole genome shotgun (WGS) entry which is preliminary data.</text>
</comment>
<keyword evidence="5 11" id="KW-0812">Transmembrane</keyword>
<dbReference type="InterPro" id="IPR000531">
    <property type="entry name" value="Beta-barrel_TonB"/>
</dbReference>
<keyword evidence="7" id="KW-0406">Ion transport</keyword>
<dbReference type="Gene3D" id="2.40.170.20">
    <property type="entry name" value="TonB-dependent receptor, beta-barrel domain"/>
    <property type="match status" value="1"/>
</dbReference>
<evidence type="ECO:0000256" key="12">
    <source>
        <dbReference type="RuleBase" id="RU003357"/>
    </source>
</evidence>
<evidence type="ECO:0000256" key="2">
    <source>
        <dbReference type="ARBA" id="ARBA00022448"/>
    </source>
</evidence>
<name>A0A7W2YJ07_9GAMM</name>
<dbReference type="Proteomes" id="UP000539350">
    <property type="component" value="Unassembled WGS sequence"/>
</dbReference>
<keyword evidence="16" id="KW-0675">Receptor</keyword>
<evidence type="ECO:0000256" key="9">
    <source>
        <dbReference type="ARBA" id="ARBA00023136"/>
    </source>
</evidence>
<keyword evidence="13" id="KW-0732">Signal</keyword>
<keyword evidence="9 11" id="KW-0472">Membrane</keyword>
<dbReference type="Pfam" id="PF07715">
    <property type="entry name" value="Plug"/>
    <property type="match status" value="1"/>
</dbReference>
<evidence type="ECO:0000313" key="16">
    <source>
        <dbReference type="EMBL" id="MBA6411798.1"/>
    </source>
</evidence>
<dbReference type="PANTHER" id="PTHR32552">
    <property type="entry name" value="FERRICHROME IRON RECEPTOR-RELATED"/>
    <property type="match status" value="1"/>
</dbReference>
<dbReference type="SUPFAM" id="SSF56935">
    <property type="entry name" value="Porins"/>
    <property type="match status" value="1"/>
</dbReference>
<keyword evidence="8 12" id="KW-0798">TonB box</keyword>
<dbReference type="InterPro" id="IPR012910">
    <property type="entry name" value="Plug_dom"/>
</dbReference>
<dbReference type="InterPro" id="IPR036942">
    <property type="entry name" value="Beta-barrel_TonB_sf"/>
</dbReference>
<feature type="domain" description="TonB-dependent receptor-like beta-barrel" evidence="14">
    <location>
        <begin position="237"/>
        <end position="749"/>
    </location>
</feature>
<evidence type="ECO:0000256" key="8">
    <source>
        <dbReference type="ARBA" id="ARBA00023077"/>
    </source>
</evidence>
<keyword evidence="10 11" id="KW-0998">Cell outer membrane</keyword>
<protein>
    <submittedName>
        <fullName evidence="16">TonB-dependent receptor</fullName>
    </submittedName>
</protein>
<dbReference type="InterPro" id="IPR039426">
    <property type="entry name" value="TonB-dep_rcpt-like"/>
</dbReference>
<dbReference type="EMBL" id="JACFXU010000013">
    <property type="protein sequence ID" value="MBA6411798.1"/>
    <property type="molecule type" value="Genomic_DNA"/>
</dbReference>
<evidence type="ECO:0000256" key="6">
    <source>
        <dbReference type="ARBA" id="ARBA00023004"/>
    </source>
</evidence>
<comment type="similarity">
    <text evidence="11 12">Belongs to the TonB-dependent receptor family.</text>
</comment>
<feature type="chain" id="PRO_5031029106" evidence="13">
    <location>
        <begin position="24"/>
        <end position="787"/>
    </location>
</feature>
<feature type="signal peptide" evidence="13">
    <location>
        <begin position="1"/>
        <end position="23"/>
    </location>
</feature>
<reference evidence="16 17" key="1">
    <citation type="submission" date="2020-07" db="EMBL/GenBank/DDBJ databases">
        <title>Halieaceae bacterium, F7430, whole genome shotgun sequencing project.</title>
        <authorList>
            <person name="Jiang S."/>
            <person name="Liu Z.W."/>
            <person name="Du Z.J."/>
        </authorList>
    </citation>
    <scope>NUCLEOTIDE SEQUENCE [LARGE SCALE GENOMIC DNA]</scope>
    <source>
        <strain evidence="16 17">F7430</strain>
    </source>
</reference>
<evidence type="ECO:0000256" key="10">
    <source>
        <dbReference type="ARBA" id="ARBA00023237"/>
    </source>
</evidence>
<proteinExistence type="inferred from homology"/>
<dbReference type="PROSITE" id="PS52016">
    <property type="entry name" value="TONB_DEPENDENT_REC_3"/>
    <property type="match status" value="1"/>
</dbReference>
<organism evidence="16 17">
    <name type="scientific">Sediminihaliea albiluteola</name>
    <dbReference type="NCBI Taxonomy" id="2758564"/>
    <lineage>
        <taxon>Bacteria</taxon>
        <taxon>Pseudomonadati</taxon>
        <taxon>Pseudomonadota</taxon>
        <taxon>Gammaproteobacteria</taxon>
        <taxon>Cellvibrionales</taxon>
        <taxon>Halieaceae</taxon>
        <taxon>Sediminihaliea</taxon>
    </lineage>
</organism>
<keyword evidence="17" id="KW-1185">Reference proteome</keyword>
<dbReference type="GO" id="GO:0006826">
    <property type="term" value="P:iron ion transport"/>
    <property type="evidence" value="ECO:0007669"/>
    <property type="project" value="UniProtKB-KW"/>
</dbReference>
<keyword evidence="2 11" id="KW-0813">Transport</keyword>
<dbReference type="Pfam" id="PF00593">
    <property type="entry name" value="TonB_dep_Rec_b-barrel"/>
    <property type="match status" value="1"/>
</dbReference>
<dbReference type="RefSeq" id="WP_182168655.1">
    <property type="nucleotide sequence ID" value="NZ_JACFXU010000013.1"/>
</dbReference>
<evidence type="ECO:0000256" key="4">
    <source>
        <dbReference type="ARBA" id="ARBA00022496"/>
    </source>
</evidence>
<evidence type="ECO:0000256" key="5">
    <source>
        <dbReference type="ARBA" id="ARBA00022692"/>
    </source>
</evidence>
<sequence>MLNFKKTVLAAAFISMVPTASYAQLEEVLVTATKRVSSVQDLPFSINAMTEQDINRSGSTNIEELSRNVAGLTIQNLGPGQSQVAIRGVSAGQIVRDQPGVKEQVGVYIDETVISVSLFTPDLDLYDLNRVETLRGPQGTLFGSGSVGGTIRMITNQPSFDELAGSIEANLHTVSDGEEGGHLKGAVNIPMGDKLALRAVGYATEYAGFIDALGENGSKKKDVNSGYRRGARLALAWQATDNLLITPRVIYQEIEADGNNRQEVFNLFANPYTTTRPAIQLGEREQYLLLDEKFEDETLIADLVVNWALDNLDLTYAGSYTERDILVVRDASALSGSVGVDVGFDDAGVLLPSSLNDVTDLEQWTHEFRVASNSEGPINWVAGVFYSDVDREYNQRLPTPGHDAATIRSGVLGDTLPSETMNGFAGPDSPYNASIPYSIKQKAVFGEATWDVNERLHLTLGGRWYDFEETRTFTSGGWFANGDFSVDSTQSDGFNPRVMASYDINDNTIINAQASQGFRLGGVNDPLNASLCNDDDLATFNGFPGYDDETLWNYELGFKSMFDKVQFNAAIFYTDIENLQTTVDAGSCSSRVVFEVPKAHTAGVEWEMTAYPVNSLLLTFNGSYIEAEFDSTLTNQATGAVLAGIKDGNRLASVPKLQLSAAATYTFKSDLFGSSEMYVTALVQHVGERFTQPSDQVNGAGEFQSGLPWGGASGNEITSLDLELDSYEQLNLSAGMLWDDWEAVLYVHNATDENNNLSFDRERGGRARLAFRTNQPRTIGLTVRRSF</sequence>
<dbReference type="GO" id="GO:0009279">
    <property type="term" value="C:cell outer membrane"/>
    <property type="evidence" value="ECO:0007669"/>
    <property type="project" value="UniProtKB-SubCell"/>
</dbReference>
<evidence type="ECO:0000256" key="13">
    <source>
        <dbReference type="SAM" id="SignalP"/>
    </source>
</evidence>
<comment type="subcellular location">
    <subcellularLocation>
        <location evidence="1 11">Cell outer membrane</location>
        <topology evidence="1 11">Multi-pass membrane protein</topology>
    </subcellularLocation>
</comment>
<evidence type="ECO:0000259" key="14">
    <source>
        <dbReference type="Pfam" id="PF00593"/>
    </source>
</evidence>